<gene>
    <name evidence="1" type="ORF">TRIP_E160224</name>
</gene>
<organism evidence="1">
    <name type="scientific">uncultured Spirochaetota bacterium</name>
    <dbReference type="NCBI Taxonomy" id="460511"/>
    <lineage>
        <taxon>Bacteria</taxon>
        <taxon>Pseudomonadati</taxon>
        <taxon>Spirochaetota</taxon>
        <taxon>environmental samples</taxon>
    </lineage>
</organism>
<evidence type="ECO:0000313" key="1">
    <source>
        <dbReference type="EMBL" id="VBB39000.1"/>
    </source>
</evidence>
<dbReference type="EMBL" id="UPXP01000008">
    <property type="protein sequence ID" value="VBB39000.1"/>
    <property type="molecule type" value="Genomic_DNA"/>
</dbReference>
<name>A0A652ZT86_9SPIR</name>
<dbReference type="InterPro" id="IPR006448">
    <property type="entry name" value="Phage_term_ssu_P27"/>
</dbReference>
<dbReference type="Pfam" id="PF05119">
    <property type="entry name" value="Terminase_4"/>
    <property type="match status" value="1"/>
</dbReference>
<accession>A0A652ZT86</accession>
<protein>
    <submittedName>
        <fullName evidence="1">Phage Terminase Small Subunit</fullName>
    </submittedName>
</protein>
<sequence length="90" mass="9928">MHLLTDGDLAAFACYCKAVSDLQHADKVLQEEGRVFVTTTGYMMPRPEVAMANVAMKQIKDFAVQFGFTPSARARIDLSDIDDGVDEDLD</sequence>
<dbReference type="AlphaFoldDB" id="A0A652ZT86"/>
<reference evidence="1" key="1">
    <citation type="submission" date="2018-07" db="EMBL/GenBank/DDBJ databases">
        <authorList>
            <consortium name="Genoscope - CEA"/>
            <person name="William W."/>
        </authorList>
    </citation>
    <scope>NUCLEOTIDE SEQUENCE</scope>
    <source>
        <strain evidence="1">IK1</strain>
    </source>
</reference>
<proteinExistence type="predicted"/>